<dbReference type="Pfam" id="PF00015">
    <property type="entry name" value="MCPsignal"/>
    <property type="match status" value="1"/>
</dbReference>
<evidence type="ECO:0000256" key="2">
    <source>
        <dbReference type="ARBA" id="ARBA00022519"/>
    </source>
</evidence>
<keyword evidence="3 5" id="KW-0807">Transducer</keyword>
<evidence type="ECO:0000259" key="7">
    <source>
        <dbReference type="PROSITE" id="PS50111"/>
    </source>
</evidence>
<gene>
    <name evidence="10" type="ORF">JMJ56_15195</name>
</gene>
<dbReference type="PANTHER" id="PTHR32089">
    <property type="entry name" value="METHYL-ACCEPTING CHEMOTAXIS PROTEIN MCPB"/>
    <property type="match status" value="1"/>
</dbReference>
<dbReference type="Pfam" id="PF00672">
    <property type="entry name" value="HAMP"/>
    <property type="match status" value="1"/>
</dbReference>
<keyword evidence="6" id="KW-0472">Membrane</keyword>
<dbReference type="InterPro" id="IPR003660">
    <property type="entry name" value="HAMP_dom"/>
</dbReference>
<feature type="domain" description="T-SNARE coiled-coil homology" evidence="8">
    <location>
        <begin position="626"/>
        <end position="688"/>
    </location>
</feature>
<dbReference type="EMBL" id="JAETWB010000006">
    <property type="protein sequence ID" value="MBL6079363.1"/>
    <property type="molecule type" value="Genomic_DNA"/>
</dbReference>
<dbReference type="CDD" id="cd06225">
    <property type="entry name" value="HAMP"/>
    <property type="match status" value="1"/>
</dbReference>
<evidence type="ECO:0000256" key="5">
    <source>
        <dbReference type="PROSITE-ProRule" id="PRU00284"/>
    </source>
</evidence>
<dbReference type="Pfam" id="PF22673">
    <property type="entry name" value="MCP-like_PDC_1"/>
    <property type="match status" value="1"/>
</dbReference>
<comment type="caution">
    <text evidence="10">The sequence shown here is derived from an EMBL/GenBank/DDBJ whole genome shotgun (WGS) entry which is preliminary data.</text>
</comment>
<comment type="similarity">
    <text evidence="4">Belongs to the methyl-accepting chemotaxis (MCP) protein family.</text>
</comment>
<evidence type="ECO:0000256" key="6">
    <source>
        <dbReference type="SAM" id="Phobius"/>
    </source>
</evidence>
<evidence type="ECO:0000259" key="8">
    <source>
        <dbReference type="PROSITE" id="PS50192"/>
    </source>
</evidence>
<accession>A0ABS1U3V8</accession>
<dbReference type="InterPro" id="IPR004089">
    <property type="entry name" value="MCPsignal_dom"/>
</dbReference>
<evidence type="ECO:0000256" key="3">
    <source>
        <dbReference type="ARBA" id="ARBA00023224"/>
    </source>
</evidence>
<keyword evidence="6" id="KW-0812">Transmembrane</keyword>
<dbReference type="PROSITE" id="PS50192">
    <property type="entry name" value="T_SNARE"/>
    <property type="match status" value="1"/>
</dbReference>
<dbReference type="InterPro" id="IPR000727">
    <property type="entry name" value="T_SNARE_dom"/>
</dbReference>
<dbReference type="SUPFAM" id="SSF58104">
    <property type="entry name" value="Methyl-accepting chemotaxis protein (MCP) signaling domain"/>
    <property type="match status" value="1"/>
</dbReference>
<dbReference type="Proteomes" id="UP000660885">
    <property type="component" value="Unassembled WGS sequence"/>
</dbReference>
<keyword evidence="2" id="KW-0997">Cell inner membrane</keyword>
<proteinExistence type="inferred from homology"/>
<protein>
    <submittedName>
        <fullName evidence="10">Methyl-accepting chemotaxis protein</fullName>
    </submittedName>
</protein>
<evidence type="ECO:0000256" key="4">
    <source>
        <dbReference type="ARBA" id="ARBA00029447"/>
    </source>
</evidence>
<keyword evidence="11" id="KW-1185">Reference proteome</keyword>
<evidence type="ECO:0000313" key="11">
    <source>
        <dbReference type="Proteomes" id="UP000660885"/>
    </source>
</evidence>
<feature type="transmembrane region" description="Helical" evidence="6">
    <location>
        <begin position="16"/>
        <end position="37"/>
    </location>
</feature>
<comment type="subcellular location">
    <subcellularLocation>
        <location evidence="1">Cell inner membrane</location>
        <topology evidence="1">Multi-pass membrane protein</topology>
    </subcellularLocation>
</comment>
<evidence type="ECO:0000313" key="10">
    <source>
        <dbReference type="EMBL" id="MBL6079363.1"/>
    </source>
</evidence>
<name>A0ABS1U3V8_9PROT</name>
<feature type="domain" description="HAMP" evidence="9">
    <location>
        <begin position="384"/>
        <end position="436"/>
    </location>
</feature>
<dbReference type="SMART" id="SM00304">
    <property type="entry name" value="HAMP"/>
    <property type="match status" value="1"/>
</dbReference>
<dbReference type="SMART" id="SM00283">
    <property type="entry name" value="MA"/>
    <property type="match status" value="1"/>
</dbReference>
<sequence length="730" mass="76524">MQAVPTLQFRSVRTRIAALSGACLLATGMILTGWNLFTAFRTAEVVESRTEALLDQGAIDYLGSVAAVQANRIRLEFRTALDAARALASTLGVLGGTDSGLEPELRRTQINRILAAVLSHEPNLNGTYTAWEPDALDGADAFYRGQRTTGTDGTGRFVPYWNRDATGRIGLQPLVEYESRDLHPNGVMKGGWYLGPREHGRESVLDPLPYVVQGRNLLLATLSVPIKREGRFLGVAGADFNLAFVQKLATDVAAQLYGGRAAVTIVSNMGLVVASSNHPAQIGQTFAPLSPDWQADLRTVQEGRAVAALDRSTDSLRAFSPIILGNTGKPWSVLVEVPRTVALAAATQLGTELAARNRTDALLQLAAGIAVAAFGIGAMVLAAGGIVRPVRDCVAFAEGIASGHLDQRLAVAGRDEIASLAAALTRMQTDLVEARIQRERDQEATEAARRAAMLSAAEEIEASVQRTAQGVLQIAHRMGESALAMSEATGRTAGQSAAAGQAADRANGNVQTVAAAAEELACSVAEVGRQMDRSTEIAAEAVRLAQEADRQVIGTTASSERIGGVVQLIQDIAGQTNLLALNATIEAARAGEAGKGFAVVASEVKNLAAQTAKATEEIAAQVTDMQRAAQDTATMIRRVAEVIGQMDQVATAIAAAIEQQGATTQEIARSVQNAAGDTRSVTANIGEVNGAVLGVGRSAGELREIADQLSRDATALGGVIDTVLRRLRAA</sequence>
<keyword evidence="6" id="KW-1133">Transmembrane helix</keyword>
<organism evidence="10 11">
    <name type="scientific">Belnapia arida</name>
    <dbReference type="NCBI Taxonomy" id="2804533"/>
    <lineage>
        <taxon>Bacteria</taxon>
        <taxon>Pseudomonadati</taxon>
        <taxon>Pseudomonadota</taxon>
        <taxon>Alphaproteobacteria</taxon>
        <taxon>Acetobacterales</taxon>
        <taxon>Roseomonadaceae</taxon>
        <taxon>Belnapia</taxon>
    </lineage>
</organism>
<dbReference type="Gene3D" id="3.30.450.20">
    <property type="entry name" value="PAS domain"/>
    <property type="match status" value="1"/>
</dbReference>
<feature type="domain" description="Methyl-accepting transducer" evidence="7">
    <location>
        <begin position="456"/>
        <end position="696"/>
    </location>
</feature>
<dbReference type="Gene3D" id="6.10.340.10">
    <property type="match status" value="1"/>
</dbReference>
<dbReference type="PANTHER" id="PTHR32089:SF112">
    <property type="entry name" value="LYSOZYME-LIKE PROTEIN-RELATED"/>
    <property type="match status" value="1"/>
</dbReference>
<dbReference type="PROSITE" id="PS50885">
    <property type="entry name" value="HAMP"/>
    <property type="match status" value="1"/>
</dbReference>
<dbReference type="PROSITE" id="PS50111">
    <property type="entry name" value="CHEMOTAXIS_TRANSDUC_2"/>
    <property type="match status" value="1"/>
</dbReference>
<dbReference type="CDD" id="cd12913">
    <property type="entry name" value="PDC1_MCP_like"/>
    <property type="match status" value="1"/>
</dbReference>
<evidence type="ECO:0000256" key="1">
    <source>
        <dbReference type="ARBA" id="ARBA00004429"/>
    </source>
</evidence>
<dbReference type="CDD" id="cd18774">
    <property type="entry name" value="PDC2_HK_sensor"/>
    <property type="match status" value="1"/>
</dbReference>
<reference evidence="10 11" key="1">
    <citation type="submission" date="2021-01" db="EMBL/GenBank/DDBJ databases">
        <title>Belnapia mucosa sp. nov. and Belnapia arida sp. nov., isolated from the Tabernas Desert (Almeria, Spain).</title>
        <authorList>
            <person name="Molina-Menor E."/>
            <person name="Vidal-Verdu A."/>
            <person name="Calonge A."/>
            <person name="Satari L."/>
            <person name="Pereto J."/>
            <person name="Porcar M."/>
        </authorList>
    </citation>
    <scope>NUCLEOTIDE SEQUENCE [LARGE SCALE GENOMIC DNA]</scope>
    <source>
        <strain evidence="10 11">T18</strain>
    </source>
</reference>
<feature type="transmembrane region" description="Helical" evidence="6">
    <location>
        <begin position="365"/>
        <end position="387"/>
    </location>
</feature>
<dbReference type="Gene3D" id="1.10.287.950">
    <property type="entry name" value="Methyl-accepting chemotaxis protein"/>
    <property type="match status" value="1"/>
</dbReference>
<keyword evidence="2" id="KW-1003">Cell membrane</keyword>
<evidence type="ECO:0000259" key="9">
    <source>
        <dbReference type="PROSITE" id="PS50885"/>
    </source>
</evidence>